<dbReference type="Proteomes" id="UP000319160">
    <property type="component" value="Unassembled WGS sequence"/>
</dbReference>
<feature type="domain" description="CENP-V/GFA" evidence="5">
    <location>
        <begin position="2"/>
        <end position="123"/>
    </location>
</feature>
<dbReference type="PANTHER" id="PTHR33337">
    <property type="entry name" value="GFA DOMAIN-CONTAINING PROTEIN"/>
    <property type="match status" value="1"/>
</dbReference>
<evidence type="ECO:0000256" key="2">
    <source>
        <dbReference type="ARBA" id="ARBA00022723"/>
    </source>
</evidence>
<keyword evidence="2" id="KW-0479">Metal-binding</keyword>
<evidence type="ECO:0000256" key="1">
    <source>
        <dbReference type="ARBA" id="ARBA00005495"/>
    </source>
</evidence>
<evidence type="ECO:0000313" key="7">
    <source>
        <dbReference type="Proteomes" id="UP000319160"/>
    </source>
</evidence>
<dbReference type="STRING" id="2512241.A0A553I294"/>
<protein>
    <recommendedName>
        <fullName evidence="5">CENP-V/GFA domain-containing protein</fullName>
    </recommendedName>
</protein>
<dbReference type="PROSITE" id="PS51891">
    <property type="entry name" value="CENP_V_GFA"/>
    <property type="match status" value="1"/>
</dbReference>
<organism evidence="6 7">
    <name type="scientific">Xylaria flabelliformis</name>
    <dbReference type="NCBI Taxonomy" id="2512241"/>
    <lineage>
        <taxon>Eukaryota</taxon>
        <taxon>Fungi</taxon>
        <taxon>Dikarya</taxon>
        <taxon>Ascomycota</taxon>
        <taxon>Pezizomycotina</taxon>
        <taxon>Sordariomycetes</taxon>
        <taxon>Xylariomycetidae</taxon>
        <taxon>Xylariales</taxon>
        <taxon>Xylariaceae</taxon>
        <taxon>Xylaria</taxon>
    </lineage>
</organism>
<dbReference type="GO" id="GO:0046872">
    <property type="term" value="F:metal ion binding"/>
    <property type="evidence" value="ECO:0007669"/>
    <property type="project" value="UniProtKB-KW"/>
</dbReference>
<reference evidence="7" key="1">
    <citation type="submission" date="2019-06" db="EMBL/GenBank/DDBJ databases">
        <title>Draft genome sequence of the griseofulvin-producing fungus Xylaria cubensis strain G536.</title>
        <authorList>
            <person name="Mead M.E."/>
            <person name="Raja H.A."/>
            <person name="Steenwyk J.L."/>
            <person name="Knowles S.L."/>
            <person name="Oberlies N.H."/>
            <person name="Rokas A."/>
        </authorList>
    </citation>
    <scope>NUCLEOTIDE SEQUENCE [LARGE SCALE GENOMIC DNA]</scope>
    <source>
        <strain evidence="7">G536</strain>
    </source>
</reference>
<dbReference type="GO" id="GO:0016846">
    <property type="term" value="F:carbon-sulfur lyase activity"/>
    <property type="evidence" value="ECO:0007669"/>
    <property type="project" value="InterPro"/>
</dbReference>
<proteinExistence type="inferred from homology"/>
<evidence type="ECO:0000259" key="5">
    <source>
        <dbReference type="PROSITE" id="PS51891"/>
    </source>
</evidence>
<dbReference type="Pfam" id="PF04828">
    <property type="entry name" value="GFA"/>
    <property type="match status" value="1"/>
</dbReference>
<comment type="similarity">
    <text evidence="1">Belongs to the Gfa family.</text>
</comment>
<evidence type="ECO:0000256" key="3">
    <source>
        <dbReference type="ARBA" id="ARBA00022833"/>
    </source>
</evidence>
<dbReference type="InterPro" id="IPR006913">
    <property type="entry name" value="CENP-V/GFA"/>
</dbReference>
<evidence type="ECO:0000256" key="4">
    <source>
        <dbReference type="ARBA" id="ARBA00023239"/>
    </source>
</evidence>
<dbReference type="InterPro" id="IPR011057">
    <property type="entry name" value="Mss4-like_sf"/>
</dbReference>
<keyword evidence="3" id="KW-0862">Zinc</keyword>
<gene>
    <name evidence="6" type="ORF">FHL15_004783</name>
</gene>
<name>A0A553I294_9PEZI</name>
<comment type="caution">
    <text evidence="6">The sequence shown here is derived from an EMBL/GenBank/DDBJ whole genome shotgun (WGS) entry which is preliminary data.</text>
</comment>
<evidence type="ECO:0000313" key="6">
    <source>
        <dbReference type="EMBL" id="TRX94316.1"/>
    </source>
</evidence>
<keyword evidence="4" id="KW-0456">Lyase</keyword>
<sequence length="135" mass="14723">MLNGACMCGAVKFEITGEPVGTILCHCLPCRKCAGANGSTNLVVDPKDFHQTGEVRNWTRKGVSGLDVVYDFCATCPTIVVVRAQVMGGQLIVKTGLLESEADIKRLPPQVELFVKDRIDPWCERNNDAVLKEAM</sequence>
<dbReference type="Gene3D" id="3.90.1590.10">
    <property type="entry name" value="glutathione-dependent formaldehyde- activating enzyme (gfa)"/>
    <property type="match status" value="1"/>
</dbReference>
<accession>A0A553I294</accession>
<dbReference type="PANTHER" id="PTHR33337:SF30">
    <property type="entry name" value="DUF636 DOMAIN PROTEIN (AFU_ORTHOLOGUE AFUA_1G03180)"/>
    <property type="match status" value="1"/>
</dbReference>
<dbReference type="SUPFAM" id="SSF51316">
    <property type="entry name" value="Mss4-like"/>
    <property type="match status" value="1"/>
</dbReference>
<keyword evidence="7" id="KW-1185">Reference proteome</keyword>
<dbReference type="OrthoDB" id="2212170at2759"/>
<dbReference type="EMBL" id="VFLP01000023">
    <property type="protein sequence ID" value="TRX94316.1"/>
    <property type="molecule type" value="Genomic_DNA"/>
</dbReference>
<dbReference type="AlphaFoldDB" id="A0A553I294"/>